<proteinExistence type="predicted"/>
<keyword evidence="2" id="KW-1185">Reference proteome</keyword>
<evidence type="ECO:0000313" key="1">
    <source>
        <dbReference type="EMBL" id="KAG4306210.1"/>
    </source>
</evidence>
<dbReference type="Proteomes" id="UP000768646">
    <property type="component" value="Unassembled WGS sequence"/>
</dbReference>
<organism evidence="1 2">
    <name type="scientific">Pneumocystis oryctolagi</name>
    <dbReference type="NCBI Taxonomy" id="42067"/>
    <lineage>
        <taxon>Eukaryota</taxon>
        <taxon>Fungi</taxon>
        <taxon>Dikarya</taxon>
        <taxon>Ascomycota</taxon>
        <taxon>Taphrinomycotina</taxon>
        <taxon>Pneumocystomycetes</taxon>
        <taxon>Pneumocystaceae</taxon>
        <taxon>Pneumocystis</taxon>
    </lineage>
</organism>
<name>A0ACB7CFP8_9ASCO</name>
<sequence>SWNTQINVHKISKKVSKMSFTDLSAEETSDNEFQFESAYAKMLFSKDVSSLEEESVLENERNVFQKTVKILSTEEQKKSPHKILKKDIHRSNSALQTITNIENAGEYNACDKNADFISVKNMNPHWNVKRNKELQLMPQQSTDSAFSNSTTLITVQTKTNQHSQEPLAFQTPALKQGWGTNTSSSVRWKRIGRIGLGPPKRAERLSSESVDENENIIEAIQENPKQHFLDIENKVQTFNNDKENIPHDHIINEKNQPDIFPTISNSTLPLENQKELSEKSKKMQSILVNPIRSPQSMDLAIQNKIDESIPLTSTSEPPFTGNSQKDIQIECPKNVPVKEPNAHNSSSILEPKEKKISININSDIKHQANFFSNSEADPSLLQKISSKSKSITFVNSRPYSRLDLIGRGGSSKVFRVMDQNHKMFALKKVHFDKADKSAVVNFKDEIELLKKLSGHERIIKLYDSEINDAKGYLTMILEIGEIDLSHLLAKQHQRPLDINFVRLYWDQMLQAVQAVHDQKIVHSDLKPANFLLVEGSLKLIDFGIAKAIGNDTTNIHRDSQIGTINYMSPEALSEAHSTTLGDQKIMKLGRASDIWSLGCILYQMVYGKTPFAHLTMFQKIKAIPDPRYPINFPNMAFPISHNGQNQLDGVKVDKNLIRVMKSCLERDPSKRKTIPELLQDKFLRPEKHFQSHGPTIKLTLEQMIQLVEQTAEAVKSGKYNMNQLRTATSDSFMKLLEMQD</sequence>
<feature type="non-terminal residue" evidence="1">
    <location>
        <position position="1"/>
    </location>
</feature>
<evidence type="ECO:0000313" key="2">
    <source>
        <dbReference type="Proteomes" id="UP000768646"/>
    </source>
</evidence>
<protein>
    <submittedName>
        <fullName evidence="1">Uncharacterized protein</fullName>
    </submittedName>
</protein>
<dbReference type="EMBL" id="JABTEG010000001">
    <property type="protein sequence ID" value="KAG4306210.1"/>
    <property type="molecule type" value="Genomic_DNA"/>
</dbReference>
<accession>A0ACB7CFP8</accession>
<reference evidence="1 2" key="1">
    <citation type="journal article" date="2021" name="Commun. Biol.">
        <title>Genomic insights into the host specific adaptation of the Pneumocystis genus.</title>
        <authorList>
            <person name="Cisse O.H."/>
            <person name="Ma L."/>
            <person name="Dekker J.P."/>
            <person name="Khil P.P."/>
            <person name="Youn J.-H."/>
            <person name="Brenchley J.M."/>
            <person name="Blair R."/>
            <person name="Pahar B."/>
            <person name="Chabe M."/>
            <person name="Van Rompay K.K.A."/>
            <person name="Keesler R."/>
            <person name="Sukura A."/>
            <person name="Hirsch V."/>
            <person name="Kutty G."/>
            <person name="Liu Y."/>
            <person name="Peng L."/>
            <person name="Chen J."/>
            <person name="Song J."/>
            <person name="Weissenbacher-Lang C."/>
            <person name="Xu J."/>
            <person name="Upham N.S."/>
            <person name="Stajich J.E."/>
            <person name="Cuomo C.A."/>
            <person name="Cushion M.T."/>
            <person name="Kovacs J.A."/>
        </authorList>
    </citation>
    <scope>NUCLEOTIDE SEQUENCE [LARGE SCALE GENOMIC DNA]</scope>
    <source>
        <strain evidence="1 2">RABM</strain>
    </source>
</reference>
<comment type="caution">
    <text evidence="1">The sequence shown here is derived from an EMBL/GenBank/DDBJ whole genome shotgun (WGS) entry which is preliminary data.</text>
</comment>
<gene>
    <name evidence="1" type="ORF">PORY_000198</name>
</gene>